<dbReference type="SUPFAM" id="SSF52540">
    <property type="entry name" value="P-loop containing nucleoside triphosphate hydrolases"/>
    <property type="match status" value="1"/>
</dbReference>
<evidence type="ECO:0000313" key="1">
    <source>
        <dbReference type="Ensembl" id="ENSPSMP00000024532.1"/>
    </source>
</evidence>
<reference evidence="1" key="2">
    <citation type="submission" date="2025-09" db="UniProtKB">
        <authorList>
            <consortium name="Ensembl"/>
        </authorList>
    </citation>
    <scope>IDENTIFICATION</scope>
</reference>
<sequence length="198" mass="22470">MIPALDLFQGNRGFVAPVVTTAAHWRPVNYSFPPSVISHTSSTKVWRNKEGTSAYQVQETPVSQVVRKKTTSYVGLVLVLLRGLPGSGKSFLARTLQEDNPSGVILSTDDYFYINGQYQFDVKYLGEAHEWNQNRAREAFEKKISPIIIDNTNLQAWEMKPYVALVCTISYKFRVVGLKLLEDVIYLHNLETNLISRK</sequence>
<dbReference type="InterPro" id="IPR026302">
    <property type="entry name" value="NEDD4-bd_p2"/>
</dbReference>
<name>A0A8C8ZVJ4_PROSS</name>
<reference evidence="1" key="1">
    <citation type="submission" date="2025-08" db="UniProtKB">
        <authorList>
            <consortium name="Ensembl"/>
        </authorList>
    </citation>
    <scope>IDENTIFICATION</scope>
</reference>
<evidence type="ECO:0008006" key="3">
    <source>
        <dbReference type="Google" id="ProtNLM"/>
    </source>
</evidence>
<dbReference type="Pfam" id="PF13671">
    <property type="entry name" value="AAA_33"/>
    <property type="match status" value="1"/>
</dbReference>
<dbReference type="PANTHER" id="PTHR13308:SF40">
    <property type="entry name" value="NEDD4-BINDING PROTEIN 2-LIKE 1"/>
    <property type="match status" value="1"/>
</dbReference>
<dbReference type="InterPro" id="IPR027417">
    <property type="entry name" value="P-loop_NTPase"/>
</dbReference>
<dbReference type="Proteomes" id="UP000694414">
    <property type="component" value="Unplaced"/>
</dbReference>
<evidence type="ECO:0000313" key="2">
    <source>
        <dbReference type="Proteomes" id="UP000694414"/>
    </source>
</evidence>
<organism evidence="1 2">
    <name type="scientific">Prolemur simus</name>
    <name type="common">Greater bamboo lemur</name>
    <name type="synonym">Hapalemur simus</name>
    <dbReference type="NCBI Taxonomy" id="1328070"/>
    <lineage>
        <taxon>Eukaryota</taxon>
        <taxon>Metazoa</taxon>
        <taxon>Chordata</taxon>
        <taxon>Craniata</taxon>
        <taxon>Vertebrata</taxon>
        <taxon>Euteleostomi</taxon>
        <taxon>Mammalia</taxon>
        <taxon>Eutheria</taxon>
        <taxon>Euarchontoglires</taxon>
        <taxon>Primates</taxon>
        <taxon>Strepsirrhini</taxon>
        <taxon>Lemuriformes</taxon>
        <taxon>Lemuridae</taxon>
        <taxon>Prolemur</taxon>
    </lineage>
</organism>
<dbReference type="PANTHER" id="PTHR13308">
    <property type="entry name" value="NEDD4-BINDING PROTEIN 2-LIKE 1"/>
    <property type="match status" value="1"/>
</dbReference>
<keyword evidence="2" id="KW-1185">Reference proteome</keyword>
<proteinExistence type="predicted"/>
<protein>
    <recommendedName>
        <fullName evidence="3">NEDD4-binding protein 2-like 1</fullName>
    </recommendedName>
</protein>
<dbReference type="GeneTree" id="ENSGT00940000160604"/>
<dbReference type="Ensembl" id="ENSPSMT00000028460.1">
    <property type="protein sequence ID" value="ENSPSMP00000024532.1"/>
    <property type="gene ID" value="ENSPSMG00000017299.1"/>
</dbReference>
<accession>A0A8C8ZVJ4</accession>
<dbReference type="AlphaFoldDB" id="A0A8C8ZVJ4"/>
<dbReference type="Gene3D" id="3.40.50.300">
    <property type="entry name" value="P-loop containing nucleotide triphosphate hydrolases"/>
    <property type="match status" value="1"/>
</dbReference>